<name>A0A067TFI7_GALM3</name>
<dbReference type="HOGENOM" id="CLU_1678033_0_0_1"/>
<evidence type="ECO:0000313" key="2">
    <source>
        <dbReference type="Proteomes" id="UP000027222"/>
    </source>
</evidence>
<accession>A0A067TFI7</accession>
<dbReference type="EMBL" id="KL142374">
    <property type="protein sequence ID" value="KDR78679.1"/>
    <property type="molecule type" value="Genomic_DNA"/>
</dbReference>
<proteinExistence type="predicted"/>
<dbReference type="Proteomes" id="UP000027222">
    <property type="component" value="Unassembled WGS sequence"/>
</dbReference>
<protein>
    <submittedName>
        <fullName evidence="1">Uncharacterized protein</fullName>
    </submittedName>
</protein>
<organism evidence="1 2">
    <name type="scientific">Galerina marginata (strain CBS 339.88)</name>
    <dbReference type="NCBI Taxonomy" id="685588"/>
    <lineage>
        <taxon>Eukaryota</taxon>
        <taxon>Fungi</taxon>
        <taxon>Dikarya</taxon>
        <taxon>Basidiomycota</taxon>
        <taxon>Agaricomycotina</taxon>
        <taxon>Agaricomycetes</taxon>
        <taxon>Agaricomycetidae</taxon>
        <taxon>Agaricales</taxon>
        <taxon>Agaricineae</taxon>
        <taxon>Strophariaceae</taxon>
        <taxon>Galerina</taxon>
    </lineage>
</organism>
<reference evidence="2" key="1">
    <citation type="journal article" date="2014" name="Proc. Natl. Acad. Sci. U.S.A.">
        <title>Extensive sampling of basidiomycete genomes demonstrates inadequacy of the white-rot/brown-rot paradigm for wood decay fungi.</title>
        <authorList>
            <person name="Riley R."/>
            <person name="Salamov A.A."/>
            <person name="Brown D.W."/>
            <person name="Nagy L.G."/>
            <person name="Floudas D."/>
            <person name="Held B.W."/>
            <person name="Levasseur A."/>
            <person name="Lombard V."/>
            <person name="Morin E."/>
            <person name="Otillar R."/>
            <person name="Lindquist E.A."/>
            <person name="Sun H."/>
            <person name="LaButti K.M."/>
            <person name="Schmutz J."/>
            <person name="Jabbour D."/>
            <person name="Luo H."/>
            <person name="Baker S.E."/>
            <person name="Pisabarro A.G."/>
            <person name="Walton J.D."/>
            <person name="Blanchette R.A."/>
            <person name="Henrissat B."/>
            <person name="Martin F."/>
            <person name="Cullen D."/>
            <person name="Hibbett D.S."/>
            <person name="Grigoriev I.V."/>
        </authorList>
    </citation>
    <scope>NUCLEOTIDE SEQUENCE [LARGE SCALE GENOMIC DNA]</scope>
    <source>
        <strain evidence="2">CBS 339.88</strain>
    </source>
</reference>
<dbReference type="AlphaFoldDB" id="A0A067TFI7"/>
<gene>
    <name evidence="1" type="ORF">GALMADRAFT_1262703</name>
</gene>
<keyword evidence="2" id="KW-1185">Reference proteome</keyword>
<evidence type="ECO:0000313" key="1">
    <source>
        <dbReference type="EMBL" id="KDR78679.1"/>
    </source>
</evidence>
<sequence>MARSPHVNGSKTEGTSWHLCPGINAWVPATSVPHVPLDLTRYGVVVAAAQARQHARCCIHREHRGGSTLRHHLPTNIRLLQKSKRRPSMVQSYSKPTSLRTLLEYLYIGVVLIIRFISSGKWLCLLSLADVSLTVPYARPSAEILLAEYIHYLHTID</sequence>